<dbReference type="InterPro" id="IPR010934">
    <property type="entry name" value="NADH_DH_su5_C"/>
</dbReference>
<feature type="transmembrane region" description="Helical" evidence="21">
    <location>
        <begin position="27"/>
        <end position="48"/>
    </location>
</feature>
<evidence type="ECO:0000313" key="25">
    <source>
        <dbReference type="EMBL" id="PIM99169.1"/>
    </source>
</evidence>
<keyword evidence="9 21" id="KW-0812">Transmembrane</keyword>
<feature type="transmembrane region" description="Helical" evidence="21">
    <location>
        <begin position="134"/>
        <end position="154"/>
    </location>
</feature>
<keyword evidence="26" id="KW-1185">Reference proteome</keyword>
<gene>
    <name evidence="25" type="ORF">CDL12_28343</name>
</gene>
<evidence type="ECO:0000256" key="10">
    <source>
        <dbReference type="ARBA" id="ARBA00022792"/>
    </source>
</evidence>
<evidence type="ECO:0000259" key="22">
    <source>
        <dbReference type="Pfam" id="PF00361"/>
    </source>
</evidence>
<evidence type="ECO:0000256" key="12">
    <source>
        <dbReference type="ARBA" id="ARBA00022982"/>
    </source>
</evidence>
<dbReference type="GO" id="GO:0015990">
    <property type="term" value="P:electron transport coupled proton transport"/>
    <property type="evidence" value="ECO:0007669"/>
    <property type="project" value="TreeGrafter"/>
</dbReference>
<evidence type="ECO:0000256" key="5">
    <source>
        <dbReference type="ARBA" id="ARBA00021096"/>
    </source>
</evidence>
<keyword evidence="11" id="KW-1278">Translocase</keyword>
<keyword evidence="17 21" id="KW-0472">Membrane</keyword>
<dbReference type="OrthoDB" id="2686308at2759"/>
<dbReference type="InterPro" id="IPR018393">
    <property type="entry name" value="NADHpl_OxRdtase_5_subgr"/>
</dbReference>
<evidence type="ECO:0000256" key="19">
    <source>
        <dbReference type="ARBA" id="ARBA00048026"/>
    </source>
</evidence>
<keyword evidence="7" id="KW-0934">Plastid</keyword>
<keyword evidence="16" id="KW-0496">Mitochondrion</keyword>
<accession>A0A2G9G2P1</accession>
<feature type="transmembrane region" description="Helical" evidence="21">
    <location>
        <begin position="307"/>
        <end position="333"/>
    </location>
</feature>
<dbReference type="Pfam" id="PF06455">
    <property type="entry name" value="NADH5_C"/>
    <property type="match status" value="1"/>
</dbReference>
<evidence type="ECO:0000256" key="3">
    <source>
        <dbReference type="ARBA" id="ARBA00008200"/>
    </source>
</evidence>
<evidence type="ECO:0000256" key="2">
    <source>
        <dbReference type="ARBA" id="ARBA00004448"/>
    </source>
</evidence>
<organism evidence="25 26">
    <name type="scientific">Handroanthus impetiginosus</name>
    <dbReference type="NCBI Taxonomy" id="429701"/>
    <lineage>
        <taxon>Eukaryota</taxon>
        <taxon>Viridiplantae</taxon>
        <taxon>Streptophyta</taxon>
        <taxon>Embryophyta</taxon>
        <taxon>Tracheophyta</taxon>
        <taxon>Spermatophyta</taxon>
        <taxon>Magnoliopsida</taxon>
        <taxon>eudicotyledons</taxon>
        <taxon>Gunneridae</taxon>
        <taxon>Pentapetalae</taxon>
        <taxon>asterids</taxon>
        <taxon>lamiids</taxon>
        <taxon>Lamiales</taxon>
        <taxon>Bignoniaceae</taxon>
        <taxon>Crescentiina</taxon>
        <taxon>Tabebuia alliance</taxon>
        <taxon>Handroanthus</taxon>
    </lineage>
</organism>
<keyword evidence="14" id="KW-0520">NAD</keyword>
<evidence type="ECO:0000256" key="18">
    <source>
        <dbReference type="ARBA" id="ARBA00047726"/>
    </source>
</evidence>
<comment type="similarity">
    <text evidence="3">Belongs to the complex I subunit 5 family.</text>
</comment>
<feature type="transmembrane region" description="Helical" evidence="21">
    <location>
        <begin position="556"/>
        <end position="577"/>
    </location>
</feature>
<dbReference type="Pfam" id="PF00662">
    <property type="entry name" value="Proton_antipo_N"/>
    <property type="match status" value="1"/>
</dbReference>
<dbReference type="InterPro" id="IPR003945">
    <property type="entry name" value="NU5C-like"/>
</dbReference>
<feature type="domain" description="NADH:quinone oxidoreductase/Mrp antiporter transmembrane" evidence="22">
    <location>
        <begin position="104"/>
        <end position="354"/>
    </location>
</feature>
<dbReference type="Gene3D" id="1.20.5.2700">
    <property type="match status" value="1"/>
</dbReference>
<protein>
    <recommendedName>
        <fullName evidence="5">NADH-ubiquinone oxidoreductase chain 5</fullName>
        <ecNumber evidence="4">7.1.1.2</ecNumber>
    </recommendedName>
</protein>
<feature type="transmembrane region" description="Helical" evidence="21">
    <location>
        <begin position="160"/>
        <end position="179"/>
    </location>
</feature>
<dbReference type="InterPro" id="IPR001750">
    <property type="entry name" value="ND/Mrp_TM"/>
</dbReference>
<evidence type="ECO:0000256" key="9">
    <source>
        <dbReference type="ARBA" id="ARBA00022692"/>
    </source>
</evidence>
<evidence type="ECO:0000256" key="4">
    <source>
        <dbReference type="ARBA" id="ARBA00012944"/>
    </source>
</evidence>
<comment type="catalytic activity">
    <reaction evidence="18">
        <text>a plastoquinone + NADPH + (n+1) H(+)(in) = a plastoquinol + NADP(+) + n H(+)(out)</text>
        <dbReference type="Rhea" id="RHEA:42612"/>
        <dbReference type="Rhea" id="RHEA-COMP:9561"/>
        <dbReference type="Rhea" id="RHEA-COMP:9562"/>
        <dbReference type="ChEBI" id="CHEBI:15378"/>
        <dbReference type="ChEBI" id="CHEBI:17757"/>
        <dbReference type="ChEBI" id="CHEBI:57783"/>
        <dbReference type="ChEBI" id="CHEBI:58349"/>
        <dbReference type="ChEBI" id="CHEBI:62192"/>
    </reaction>
</comment>
<comment type="catalytic activity">
    <reaction evidence="19">
        <text>a plastoquinone + NADH + (n+1) H(+)(in) = a plastoquinol + NAD(+) + n H(+)(out)</text>
        <dbReference type="Rhea" id="RHEA:42608"/>
        <dbReference type="Rhea" id="RHEA-COMP:9561"/>
        <dbReference type="Rhea" id="RHEA-COMP:9562"/>
        <dbReference type="ChEBI" id="CHEBI:15378"/>
        <dbReference type="ChEBI" id="CHEBI:17757"/>
        <dbReference type="ChEBI" id="CHEBI:57540"/>
        <dbReference type="ChEBI" id="CHEBI:57945"/>
        <dbReference type="ChEBI" id="CHEBI:62192"/>
    </reaction>
</comment>
<dbReference type="EC" id="7.1.1.2" evidence="4"/>
<evidence type="ECO:0000256" key="8">
    <source>
        <dbReference type="ARBA" id="ARBA00022660"/>
    </source>
</evidence>
<evidence type="ECO:0000256" key="16">
    <source>
        <dbReference type="ARBA" id="ARBA00023128"/>
    </source>
</evidence>
<comment type="catalytic activity">
    <reaction evidence="20">
        <text>a ubiquinone + NADH + 5 H(+)(in) = a ubiquinol + NAD(+) + 4 H(+)(out)</text>
        <dbReference type="Rhea" id="RHEA:29091"/>
        <dbReference type="Rhea" id="RHEA-COMP:9565"/>
        <dbReference type="Rhea" id="RHEA-COMP:9566"/>
        <dbReference type="ChEBI" id="CHEBI:15378"/>
        <dbReference type="ChEBI" id="CHEBI:16389"/>
        <dbReference type="ChEBI" id="CHEBI:17976"/>
        <dbReference type="ChEBI" id="CHEBI:57540"/>
        <dbReference type="ChEBI" id="CHEBI:57945"/>
        <dbReference type="EC" id="7.1.1.2"/>
    </reaction>
</comment>
<feature type="transmembrane region" description="Helical" evidence="21">
    <location>
        <begin position="583"/>
        <end position="604"/>
    </location>
</feature>
<feature type="domain" description="NADH-Ubiquinone oxidoreductase (complex I) chain 5 N-terminal" evidence="23">
    <location>
        <begin position="54"/>
        <end position="93"/>
    </location>
</feature>
<evidence type="ECO:0000256" key="11">
    <source>
        <dbReference type="ARBA" id="ARBA00022967"/>
    </source>
</evidence>
<feature type="transmembrane region" description="Helical" evidence="21">
    <location>
        <begin position="353"/>
        <end position="373"/>
    </location>
</feature>
<evidence type="ECO:0000313" key="26">
    <source>
        <dbReference type="Proteomes" id="UP000231279"/>
    </source>
</evidence>
<name>A0A2G9G2P1_9LAMI</name>
<dbReference type="PANTHER" id="PTHR42829">
    <property type="entry name" value="NADH-UBIQUINONE OXIDOREDUCTASE CHAIN 5"/>
    <property type="match status" value="1"/>
</dbReference>
<dbReference type="GO" id="GO:0005743">
    <property type="term" value="C:mitochondrial inner membrane"/>
    <property type="evidence" value="ECO:0007669"/>
    <property type="project" value="UniProtKB-SubCell"/>
</dbReference>
<comment type="subcellular location">
    <subcellularLocation>
        <location evidence="2">Mitochondrion inner membrane</location>
        <topology evidence="2">Multi-pass membrane protein</topology>
    </subcellularLocation>
    <subcellularLocation>
        <location evidence="1">Plastid</location>
        <location evidence="1">Chloroplast thylakoid membrane</location>
    </subcellularLocation>
</comment>
<dbReference type="GO" id="GO:0042773">
    <property type="term" value="P:ATP synthesis coupled electron transport"/>
    <property type="evidence" value="ECO:0007669"/>
    <property type="project" value="InterPro"/>
</dbReference>
<keyword evidence="8" id="KW-0679">Respiratory chain</keyword>
<keyword evidence="6" id="KW-0813">Transport</keyword>
<dbReference type="GO" id="GO:0003954">
    <property type="term" value="F:NADH dehydrogenase activity"/>
    <property type="evidence" value="ECO:0007669"/>
    <property type="project" value="TreeGrafter"/>
</dbReference>
<dbReference type="Proteomes" id="UP000231279">
    <property type="component" value="Unassembled WGS sequence"/>
</dbReference>
<dbReference type="NCBIfam" id="TIGR01974">
    <property type="entry name" value="NDH_I_L"/>
    <property type="match status" value="1"/>
</dbReference>
<evidence type="ECO:0000259" key="24">
    <source>
        <dbReference type="Pfam" id="PF06455"/>
    </source>
</evidence>
<keyword evidence="13 21" id="KW-1133">Transmembrane helix</keyword>
<feature type="transmembrane region" description="Helical" evidence="21">
    <location>
        <begin position="60"/>
        <end position="80"/>
    </location>
</feature>
<evidence type="ECO:0000256" key="14">
    <source>
        <dbReference type="ARBA" id="ARBA00023027"/>
    </source>
</evidence>
<dbReference type="GO" id="GO:0008137">
    <property type="term" value="F:NADH dehydrogenase (ubiquinone) activity"/>
    <property type="evidence" value="ECO:0007669"/>
    <property type="project" value="UniProtKB-EC"/>
</dbReference>
<dbReference type="GO" id="GO:0009535">
    <property type="term" value="C:chloroplast thylakoid membrane"/>
    <property type="evidence" value="ECO:0007669"/>
    <property type="project" value="UniProtKB-SubCell"/>
</dbReference>
<keyword evidence="15" id="KW-0830">Ubiquinone</keyword>
<evidence type="ECO:0000256" key="21">
    <source>
        <dbReference type="SAM" id="Phobius"/>
    </source>
</evidence>
<evidence type="ECO:0000256" key="15">
    <source>
        <dbReference type="ARBA" id="ARBA00023075"/>
    </source>
</evidence>
<dbReference type="PANTHER" id="PTHR42829:SF2">
    <property type="entry name" value="NADH-UBIQUINONE OXIDOREDUCTASE CHAIN 5"/>
    <property type="match status" value="1"/>
</dbReference>
<dbReference type="STRING" id="429701.A0A2G9G2P1"/>
<keyword evidence="12" id="KW-0249">Electron transport</keyword>
<keyword evidence="25" id="KW-0560">Oxidoreductase</keyword>
<dbReference type="EMBL" id="NKXS01007764">
    <property type="protein sequence ID" value="PIM99169.1"/>
    <property type="molecule type" value="Genomic_DNA"/>
</dbReference>
<proteinExistence type="inferred from homology"/>
<feature type="transmembrane region" description="Helical" evidence="21">
    <location>
        <begin position="448"/>
        <end position="469"/>
    </location>
</feature>
<comment type="caution">
    <text evidence="25">The sequence shown here is derived from an EMBL/GenBank/DDBJ whole genome shotgun (WGS) entry which is preliminary data.</text>
</comment>
<feature type="transmembrane region" description="Helical" evidence="21">
    <location>
        <begin position="277"/>
        <end position="295"/>
    </location>
</feature>
<dbReference type="InterPro" id="IPR001516">
    <property type="entry name" value="Proton_antipo_N"/>
</dbReference>
<evidence type="ECO:0000256" key="17">
    <source>
        <dbReference type="ARBA" id="ARBA00023136"/>
    </source>
</evidence>
<dbReference type="AlphaFoldDB" id="A0A2G9G2P1"/>
<evidence type="ECO:0000256" key="1">
    <source>
        <dbReference type="ARBA" id="ARBA00004334"/>
    </source>
</evidence>
<evidence type="ECO:0000256" key="7">
    <source>
        <dbReference type="ARBA" id="ARBA00022640"/>
    </source>
</evidence>
<feature type="transmembrane region" description="Helical" evidence="21">
    <location>
        <begin position="200"/>
        <end position="218"/>
    </location>
</feature>
<dbReference type="PRINTS" id="PR01434">
    <property type="entry name" value="NADHDHGNASE5"/>
</dbReference>
<sequence>MYLVILFLPIFGSIISGFVGRKIGVTGAHLISTGSLIISAVLCVVAFYEVALRGFMFDGLTVSMLFPVLIVSALVHIFSIDYIGADPHNQRFFSYLSMFTFFMLILVAGNNYFIMFANKSAIKALVVNRVGDMFLSIAFFAIFFALGTLDYSTIFSMAPFVNESIVVIIGFLLLFAAMGKSAQLGLHTWLPDAIEGPTPVSALIHAATLVTAGVYLLIRSSPLIEYVTAFFAATTGLLQNDLKRVIAYSTCSQMGYLFIACGLSQYNVALFHLVNHAFFKALLFLAAGAVLHATYDQQDQRRLGGIIGFLPFTYTAILVGSLSLIAVPWLTGFYSKDLILEVAYGQYEFSGHMAYWIGTISACLTAFYSIRLISLTFLSYPNASKTVYLNTHDAPFMLVIIPLTILSLFAIFFGYIAKDLFVGMGSDFGPFIHPSHVSLVEAEFGLPLFIKLLPAIVTFFGAGFAIYLYHIDYLPIIQLTDSKLGRSVYRFFNGKYYIDVVYNYYFMYKGLTVGYTISKVLDRGIVELIGPQGLTSSLSDTSYTIARLDTGNLTDYALYIGVGIVAITGIILCNTVFDINIIYVSITVILLFTTIIISTSGKYLNKDKVKKSS</sequence>
<feature type="transmembrane region" description="Helical" evidence="21">
    <location>
        <begin position="92"/>
        <end position="113"/>
    </location>
</feature>
<dbReference type="Pfam" id="PF00361">
    <property type="entry name" value="Proton_antipo_M"/>
    <property type="match status" value="1"/>
</dbReference>
<reference evidence="26" key="1">
    <citation type="journal article" date="2018" name="Gigascience">
        <title>Genome assembly of the Pink Ipe (Handroanthus impetiginosus, Bignoniaceae), a highly valued, ecologically keystone Neotropical timber forest tree.</title>
        <authorList>
            <person name="Silva-Junior O.B."/>
            <person name="Grattapaglia D."/>
            <person name="Novaes E."/>
            <person name="Collevatti R.G."/>
        </authorList>
    </citation>
    <scope>NUCLEOTIDE SEQUENCE [LARGE SCALE GENOMIC DNA]</scope>
    <source>
        <strain evidence="26">cv. UFG-1</strain>
    </source>
</reference>
<keyword evidence="10" id="KW-0999">Mitochondrion inner membrane</keyword>
<evidence type="ECO:0000256" key="20">
    <source>
        <dbReference type="ARBA" id="ARBA00049551"/>
    </source>
</evidence>
<evidence type="ECO:0000256" key="13">
    <source>
        <dbReference type="ARBA" id="ARBA00022989"/>
    </source>
</evidence>
<evidence type="ECO:0000259" key="23">
    <source>
        <dbReference type="Pfam" id="PF00662"/>
    </source>
</evidence>
<feature type="transmembrane region" description="Helical" evidence="21">
    <location>
        <begin position="394"/>
        <end position="417"/>
    </location>
</feature>
<feature type="domain" description="NADH dehydrogenase subunit 5 C-terminal" evidence="24">
    <location>
        <begin position="368"/>
        <end position="566"/>
    </location>
</feature>
<evidence type="ECO:0000256" key="6">
    <source>
        <dbReference type="ARBA" id="ARBA00022448"/>
    </source>
</evidence>